<dbReference type="InterPro" id="IPR000917">
    <property type="entry name" value="Sulfatase_N"/>
</dbReference>
<feature type="compositionally biased region" description="Polar residues" evidence="5">
    <location>
        <begin position="521"/>
        <end position="540"/>
    </location>
</feature>
<organism evidence="7 8">
    <name type="scientific">Carboxylicivirga linearis</name>
    <dbReference type="NCBI Taxonomy" id="1628157"/>
    <lineage>
        <taxon>Bacteria</taxon>
        <taxon>Pseudomonadati</taxon>
        <taxon>Bacteroidota</taxon>
        <taxon>Bacteroidia</taxon>
        <taxon>Marinilabiliales</taxon>
        <taxon>Marinilabiliaceae</taxon>
        <taxon>Carboxylicivirga</taxon>
    </lineage>
</organism>
<name>A0ABS5JSX2_9BACT</name>
<proteinExistence type="inferred from homology"/>
<feature type="region of interest" description="Disordered" evidence="5">
    <location>
        <begin position="520"/>
        <end position="540"/>
    </location>
</feature>
<dbReference type="InterPro" id="IPR024607">
    <property type="entry name" value="Sulfatase_CS"/>
</dbReference>
<comment type="similarity">
    <text evidence="1">Belongs to the sulfatase family.</text>
</comment>
<evidence type="ECO:0000313" key="7">
    <source>
        <dbReference type="EMBL" id="MBS2097561.1"/>
    </source>
</evidence>
<comment type="caution">
    <text evidence="7">The sequence shown here is derived from an EMBL/GenBank/DDBJ whole genome shotgun (WGS) entry which is preliminary data.</text>
</comment>
<dbReference type="InterPro" id="IPR017850">
    <property type="entry name" value="Alkaline_phosphatase_core_sf"/>
</dbReference>
<evidence type="ECO:0000313" key="8">
    <source>
        <dbReference type="Proteomes" id="UP000708576"/>
    </source>
</evidence>
<dbReference type="Pfam" id="PF00884">
    <property type="entry name" value="Sulfatase"/>
    <property type="match status" value="1"/>
</dbReference>
<dbReference type="PANTHER" id="PTHR42693:SF53">
    <property type="entry name" value="ENDO-4-O-SULFATASE"/>
    <property type="match status" value="1"/>
</dbReference>
<keyword evidence="3" id="KW-0378">Hydrolase</keyword>
<dbReference type="Proteomes" id="UP000708576">
    <property type="component" value="Unassembled WGS sequence"/>
</dbReference>
<gene>
    <name evidence="7" type="ORF">KEM10_04670</name>
</gene>
<dbReference type="InterPro" id="IPR050738">
    <property type="entry name" value="Sulfatase"/>
</dbReference>
<reference evidence="7 8" key="1">
    <citation type="journal article" date="2015" name="Int. J. Syst. Evol. Microbiol.">
        <title>Carboxylicivirga linearis sp. nov., isolated from a sea cucumber culture pond.</title>
        <authorList>
            <person name="Wang F.Q."/>
            <person name="Zhou Y.X."/>
            <person name="Lin X.Z."/>
            <person name="Chen G.J."/>
            <person name="Du Z.J."/>
        </authorList>
    </citation>
    <scope>NUCLEOTIDE SEQUENCE [LARGE SCALE GENOMIC DNA]</scope>
    <source>
        <strain evidence="7 8">FB218</strain>
    </source>
</reference>
<dbReference type="SUPFAM" id="SSF53649">
    <property type="entry name" value="Alkaline phosphatase-like"/>
    <property type="match status" value="1"/>
</dbReference>
<evidence type="ECO:0000256" key="3">
    <source>
        <dbReference type="ARBA" id="ARBA00022801"/>
    </source>
</evidence>
<dbReference type="RefSeq" id="WP_212214119.1">
    <property type="nucleotide sequence ID" value="NZ_JAGUCO010000002.1"/>
</dbReference>
<evidence type="ECO:0000256" key="4">
    <source>
        <dbReference type="ARBA" id="ARBA00022837"/>
    </source>
</evidence>
<sequence>MISAIKILSFTALMYCLISCSQGKRQEADKLPNVVFILADDIGYGDLACYGGKLPTPNLDQLAADGIRFTDAHAPAALCAPSRFSMLTGSYPYRSYSAGGAWNTNSPSIFSDPHEHTNAGRKITVAEIMQKVGYRTAFFGKSHLGGDIKDKDGNLIRKQNEISKMDFTKGVHNSINEYGFDYSYSLPSGIQHEPFAFFENGNFSPFDPNKAADNSSTKFWKNGRYAMKNGISEIVEHARQAGVGDMDYNSSQTGIMLIDKAIDFIDHHLKLNQQQNEEKPFLLYFASQAIHVPHTPPDYFEDDKGNLNIKVNGITGGATGDFVYELDLQIGRIIKKLENEGLTGNTIVFFTSDNGALWPNICDFGNPEHDNNGPWRGYKAEVYEGGHRVPFIAKWPGKISQGRISDETVLAQDWVATMYELTQQTMEDDQAMDCTSLLPLLLEDPGYQKPLHPFILYQAGYAHDGAIREGNWVLLVNRKNEATELYNLKEDPEQLKNVIALPENNNRVQRLKQTFLKYNDHNNNTQEPRTTKAFSIETNS</sequence>
<dbReference type="CDD" id="cd16143">
    <property type="entry name" value="ARS_like"/>
    <property type="match status" value="1"/>
</dbReference>
<keyword evidence="8" id="KW-1185">Reference proteome</keyword>
<dbReference type="EMBL" id="JAGUCO010000002">
    <property type="protein sequence ID" value="MBS2097561.1"/>
    <property type="molecule type" value="Genomic_DNA"/>
</dbReference>
<dbReference type="PROSITE" id="PS00523">
    <property type="entry name" value="SULFATASE_1"/>
    <property type="match status" value="1"/>
</dbReference>
<dbReference type="PANTHER" id="PTHR42693">
    <property type="entry name" value="ARYLSULFATASE FAMILY MEMBER"/>
    <property type="match status" value="1"/>
</dbReference>
<accession>A0ABS5JSX2</accession>
<evidence type="ECO:0000256" key="2">
    <source>
        <dbReference type="ARBA" id="ARBA00022723"/>
    </source>
</evidence>
<feature type="domain" description="Sulfatase N-terminal" evidence="6">
    <location>
        <begin position="32"/>
        <end position="422"/>
    </location>
</feature>
<keyword evidence="2" id="KW-0479">Metal-binding</keyword>
<dbReference type="Gene3D" id="3.40.720.10">
    <property type="entry name" value="Alkaline Phosphatase, subunit A"/>
    <property type="match status" value="1"/>
</dbReference>
<dbReference type="Gene3D" id="3.30.1120.10">
    <property type="match status" value="1"/>
</dbReference>
<evidence type="ECO:0000256" key="5">
    <source>
        <dbReference type="SAM" id="MobiDB-lite"/>
    </source>
</evidence>
<keyword evidence="4" id="KW-0106">Calcium</keyword>
<evidence type="ECO:0000256" key="1">
    <source>
        <dbReference type="ARBA" id="ARBA00008779"/>
    </source>
</evidence>
<evidence type="ECO:0000259" key="6">
    <source>
        <dbReference type="Pfam" id="PF00884"/>
    </source>
</evidence>
<protein>
    <submittedName>
        <fullName evidence="7">Sulfatase-like hydrolase/transferase</fullName>
    </submittedName>
</protein>